<evidence type="ECO:0000259" key="3">
    <source>
        <dbReference type="Pfam" id="PF02589"/>
    </source>
</evidence>
<dbReference type="SUPFAM" id="SSF100950">
    <property type="entry name" value="NagB/RpiA/CoA transferase-like"/>
    <property type="match status" value="1"/>
</dbReference>
<evidence type="ECO:0000256" key="1">
    <source>
        <dbReference type="HAMAP-Rule" id="MF_02104"/>
    </source>
</evidence>
<dbReference type="InterPro" id="IPR022823">
    <property type="entry name" value="LutC"/>
</dbReference>
<feature type="region of interest" description="Disordered" evidence="2">
    <location>
        <begin position="1"/>
        <end position="65"/>
    </location>
</feature>
<dbReference type="InterPro" id="IPR003741">
    <property type="entry name" value="LUD_dom"/>
</dbReference>
<proteinExistence type="inferred from homology"/>
<dbReference type="EMBL" id="JAFBFH010000023">
    <property type="protein sequence ID" value="MBM7716213.1"/>
    <property type="molecule type" value="Genomic_DNA"/>
</dbReference>
<sequence length="296" mass="31956">MTEKGKAINTVLQHANKQGSSDQPESEINTSSLSLHDQGVATHPRAGATEKSSGGELSQPQGNIVNREGFLDRLAESFGRARVREKPVRPDWGHKPKPQWEVFSGYSRTELVEVLKEQCLFVHTEVIETNKAGLGAALKEAIDRSEAKTVVTWDDPRFAEFGLDEVLNGADYEVFEWDSNDRDAGIAAAERADVGITFSDMTLAESATVVLFSGEGKGRSVSLLPTNYIAVIPKSTIVPRITQAAAEIDRRIAAGETIASCVNFISGPSNSADIEMSLVVGVHGPVKATYIIMDDA</sequence>
<organism evidence="4 5">
    <name type="scientific">Siminovitchia thermophila</name>
    <dbReference type="NCBI Taxonomy" id="1245522"/>
    <lineage>
        <taxon>Bacteria</taxon>
        <taxon>Bacillati</taxon>
        <taxon>Bacillota</taxon>
        <taxon>Bacilli</taxon>
        <taxon>Bacillales</taxon>
        <taxon>Bacillaceae</taxon>
        <taxon>Siminovitchia</taxon>
    </lineage>
</organism>
<keyword evidence="5" id="KW-1185">Reference proteome</keyword>
<dbReference type="InterPro" id="IPR024185">
    <property type="entry name" value="FTHF_cligase-like_sf"/>
</dbReference>
<gene>
    <name evidence="1" type="primary">lutC</name>
    <name evidence="4" type="ORF">JOC94_003224</name>
</gene>
<dbReference type="InterPro" id="IPR037171">
    <property type="entry name" value="NagB/RpiA_transferase-like"/>
</dbReference>
<dbReference type="Gene3D" id="3.40.50.10420">
    <property type="entry name" value="NagB/RpiA/CoA transferase-like"/>
    <property type="match status" value="1"/>
</dbReference>
<dbReference type="PANTHER" id="PTHR43682">
    <property type="entry name" value="LACTATE UTILIZATION PROTEIN C"/>
    <property type="match status" value="1"/>
</dbReference>
<accession>A0ABS2R984</accession>
<dbReference type="Pfam" id="PF02589">
    <property type="entry name" value="LUD_dom"/>
    <property type="match status" value="1"/>
</dbReference>
<dbReference type="PANTHER" id="PTHR43682:SF1">
    <property type="entry name" value="LACTATE UTILIZATION PROTEIN C"/>
    <property type="match status" value="1"/>
</dbReference>
<evidence type="ECO:0000313" key="4">
    <source>
        <dbReference type="EMBL" id="MBM7716213.1"/>
    </source>
</evidence>
<comment type="caution">
    <text evidence="4">The sequence shown here is derived from an EMBL/GenBank/DDBJ whole genome shotgun (WGS) entry which is preliminary data.</text>
</comment>
<feature type="compositionally biased region" description="Polar residues" evidence="2">
    <location>
        <begin position="50"/>
        <end position="64"/>
    </location>
</feature>
<feature type="compositionally biased region" description="Polar residues" evidence="2">
    <location>
        <begin position="10"/>
        <end position="35"/>
    </location>
</feature>
<evidence type="ECO:0000313" key="5">
    <source>
        <dbReference type="Proteomes" id="UP000823485"/>
    </source>
</evidence>
<protein>
    <recommendedName>
        <fullName evidence="1">Lactate utilization protein C</fullName>
    </recommendedName>
</protein>
<reference evidence="4 5" key="1">
    <citation type="submission" date="2021-01" db="EMBL/GenBank/DDBJ databases">
        <title>Genomic Encyclopedia of Type Strains, Phase IV (KMG-IV): sequencing the most valuable type-strain genomes for metagenomic binning, comparative biology and taxonomic classification.</title>
        <authorList>
            <person name="Goeker M."/>
        </authorList>
    </citation>
    <scope>NUCLEOTIDE SEQUENCE [LARGE SCALE GENOMIC DNA]</scope>
    <source>
        <strain evidence="4 5">DSM 105453</strain>
    </source>
</reference>
<dbReference type="RefSeq" id="WP_083717724.1">
    <property type="nucleotide sequence ID" value="NZ_JAFBFH010000023.1"/>
</dbReference>
<comment type="similarity">
    <text evidence="1">Belongs to the LutC/YkgG family.</text>
</comment>
<comment type="function">
    <text evidence="1">Is involved in L-lactate degradation and allows cells to grow with lactate as the sole carbon source.</text>
</comment>
<dbReference type="HAMAP" id="MF_02104">
    <property type="entry name" value="LutC"/>
    <property type="match status" value="1"/>
</dbReference>
<name>A0ABS2R984_9BACI</name>
<evidence type="ECO:0000256" key="2">
    <source>
        <dbReference type="SAM" id="MobiDB-lite"/>
    </source>
</evidence>
<feature type="domain" description="LUD" evidence="3">
    <location>
        <begin position="113"/>
        <end position="293"/>
    </location>
</feature>
<dbReference type="Proteomes" id="UP000823485">
    <property type="component" value="Unassembled WGS sequence"/>
</dbReference>